<dbReference type="InterPro" id="IPR011650">
    <property type="entry name" value="Peptidase_M20_dimer"/>
</dbReference>
<evidence type="ECO:0000256" key="8">
    <source>
        <dbReference type="ARBA" id="ARBA00022723"/>
    </source>
</evidence>
<dbReference type="NCBIfam" id="NF006365">
    <property type="entry name" value="PRK08588.1"/>
    <property type="match status" value="1"/>
</dbReference>
<gene>
    <name evidence="17" type="ORF">E4U82_12515</name>
</gene>
<evidence type="ECO:0000256" key="9">
    <source>
        <dbReference type="ARBA" id="ARBA00022801"/>
    </source>
</evidence>
<comment type="cofactor">
    <cofactor evidence="1">
        <name>Co(2+)</name>
        <dbReference type="ChEBI" id="CHEBI:48828"/>
    </cofactor>
</comment>
<dbReference type="Pfam" id="PF07687">
    <property type="entry name" value="M20_dimer"/>
    <property type="match status" value="1"/>
</dbReference>
<dbReference type="InterPro" id="IPR010182">
    <property type="entry name" value="ArgE/DapE"/>
</dbReference>
<evidence type="ECO:0000256" key="1">
    <source>
        <dbReference type="ARBA" id="ARBA00001941"/>
    </source>
</evidence>
<comment type="similarity">
    <text evidence="4">Belongs to the peptidase M20A family.</text>
</comment>
<keyword evidence="9" id="KW-0378">Hydrolase</keyword>
<sequence>MNQEQATSFLQDIIKIKSVNPPGNETEVAQKLKTLFDEHGIETELVEYDENRANLIAHLKGKEDGPVLGLTGHMDVVPTGEIEWQHDPFGAEEEDGKIYGRGACDMKSGLVACALAMISLKEKGLPEKGEVTLLATVGEEAGAVGAHQLTKKGYAEQLDALIVAEPTQNHIKIAHKGALWPQITTYGKTAHGSMPDMGTNAVTHMNEIIHRLSGDTFELKYKEDEMLGGPTYSINVIEGGSNTNVVPDQCFVNMDIRTVPSQDHKQIIKQIEQVIQSVKEKYPDLKTDIRILNDQTSVKTSSEDPFVKLVQNTVEFLGGTTTLGGMTGYTDSSQFAHAAKTFPIIVLGPGDTSVAHQPDEYVEVAEYFNSIQLYEEIAKNFLT</sequence>
<dbReference type="Pfam" id="PF01546">
    <property type="entry name" value="Peptidase_M20"/>
    <property type="match status" value="1"/>
</dbReference>
<keyword evidence="18" id="KW-1185">Reference proteome</keyword>
<dbReference type="PROSITE" id="PS00758">
    <property type="entry name" value="ARGE_DAPE_CPG2_1"/>
    <property type="match status" value="1"/>
</dbReference>
<dbReference type="RefSeq" id="WP_135110521.1">
    <property type="nucleotide sequence ID" value="NZ_SRHY01000023.1"/>
</dbReference>
<dbReference type="OrthoDB" id="9792335at2"/>
<evidence type="ECO:0000259" key="16">
    <source>
        <dbReference type="Pfam" id="PF07687"/>
    </source>
</evidence>
<dbReference type="CDD" id="cd08659">
    <property type="entry name" value="M20_ArgE_DapE-like"/>
    <property type="match status" value="1"/>
</dbReference>
<dbReference type="InterPro" id="IPR002933">
    <property type="entry name" value="Peptidase_M20"/>
</dbReference>
<feature type="coiled-coil region" evidence="15">
    <location>
        <begin position="261"/>
        <end position="295"/>
    </location>
</feature>
<evidence type="ECO:0000256" key="7">
    <source>
        <dbReference type="ARBA" id="ARBA00022605"/>
    </source>
</evidence>
<dbReference type="PANTHER" id="PTHR43808">
    <property type="entry name" value="ACETYLORNITHINE DEACETYLASE"/>
    <property type="match status" value="1"/>
</dbReference>
<keyword evidence="12" id="KW-0457">Lysine biosynthesis</keyword>
<evidence type="ECO:0000256" key="3">
    <source>
        <dbReference type="ARBA" id="ARBA00005130"/>
    </source>
</evidence>
<dbReference type="NCBIfam" id="TIGR01910">
    <property type="entry name" value="DapE-ArgE"/>
    <property type="match status" value="1"/>
</dbReference>
<comment type="catalytic activity">
    <reaction evidence="14">
        <text>N-succinyl-(2S,6S)-2,6-diaminopimelate + H2O = (2S,6S)-2,6-diaminopimelate + succinate</text>
        <dbReference type="Rhea" id="RHEA:22608"/>
        <dbReference type="ChEBI" id="CHEBI:15377"/>
        <dbReference type="ChEBI" id="CHEBI:30031"/>
        <dbReference type="ChEBI" id="CHEBI:57609"/>
        <dbReference type="ChEBI" id="CHEBI:58087"/>
        <dbReference type="EC" id="3.5.1.18"/>
    </reaction>
</comment>
<dbReference type="InterPro" id="IPR050072">
    <property type="entry name" value="Peptidase_M20A"/>
</dbReference>
<evidence type="ECO:0000256" key="11">
    <source>
        <dbReference type="ARBA" id="ARBA00022915"/>
    </source>
</evidence>
<dbReference type="GO" id="GO:0019877">
    <property type="term" value="P:diaminopimelate biosynthetic process"/>
    <property type="evidence" value="ECO:0007669"/>
    <property type="project" value="UniProtKB-KW"/>
</dbReference>
<keyword evidence="10" id="KW-0862">Zinc</keyword>
<evidence type="ECO:0000256" key="13">
    <source>
        <dbReference type="ARBA" id="ARBA00023285"/>
    </source>
</evidence>
<dbReference type="SUPFAM" id="SSF53187">
    <property type="entry name" value="Zn-dependent exopeptidases"/>
    <property type="match status" value="1"/>
</dbReference>
<dbReference type="GO" id="GO:0009089">
    <property type="term" value="P:lysine biosynthetic process via diaminopimelate"/>
    <property type="evidence" value="ECO:0007669"/>
    <property type="project" value="UniProtKB-UniPathway"/>
</dbReference>
<protein>
    <recommendedName>
        <fullName evidence="6">Probable succinyl-diaminopimelate desuccinylase</fullName>
        <ecNumber evidence="5">3.5.1.18</ecNumber>
    </recommendedName>
</protein>
<comment type="pathway">
    <text evidence="3">Amino-acid biosynthesis; L-lysine biosynthesis via DAP pathway; LL-2,6-diaminopimelate from (S)-tetrahydrodipicolinate (succinylase route): step 3/3.</text>
</comment>
<dbReference type="Proteomes" id="UP000298484">
    <property type="component" value="Unassembled WGS sequence"/>
</dbReference>
<dbReference type="Gene3D" id="3.30.70.360">
    <property type="match status" value="1"/>
</dbReference>
<dbReference type="EMBL" id="SRHY01000023">
    <property type="protein sequence ID" value="TFJ92371.1"/>
    <property type="molecule type" value="Genomic_DNA"/>
</dbReference>
<name>A0A4Y9ADB6_9BACI</name>
<dbReference type="EC" id="3.5.1.18" evidence="5"/>
<dbReference type="InterPro" id="IPR036264">
    <property type="entry name" value="Bact_exopeptidase_dim_dom"/>
</dbReference>
<keyword evidence="7" id="KW-0028">Amino-acid biosynthesis</keyword>
<evidence type="ECO:0000313" key="18">
    <source>
        <dbReference type="Proteomes" id="UP000298484"/>
    </source>
</evidence>
<evidence type="ECO:0000256" key="10">
    <source>
        <dbReference type="ARBA" id="ARBA00022833"/>
    </source>
</evidence>
<keyword evidence="8" id="KW-0479">Metal-binding</keyword>
<dbReference type="UniPathway" id="UPA00034">
    <property type="reaction ID" value="UER00021"/>
</dbReference>
<proteinExistence type="inferred from homology"/>
<dbReference type="Gene3D" id="3.40.630.10">
    <property type="entry name" value="Zn peptidases"/>
    <property type="match status" value="1"/>
</dbReference>
<keyword evidence="11" id="KW-0220">Diaminopimelate biosynthesis</keyword>
<keyword evidence="15" id="KW-0175">Coiled coil</keyword>
<keyword evidence="13" id="KW-0170">Cobalt</keyword>
<dbReference type="InterPro" id="IPR001261">
    <property type="entry name" value="ArgE/DapE_CS"/>
</dbReference>
<comment type="cofactor">
    <cofactor evidence="2">
        <name>Zn(2+)</name>
        <dbReference type="ChEBI" id="CHEBI:29105"/>
    </cofactor>
</comment>
<comment type="caution">
    <text evidence="17">The sequence shown here is derived from an EMBL/GenBank/DDBJ whole genome shotgun (WGS) entry which is preliminary data.</text>
</comment>
<dbReference type="SUPFAM" id="SSF55031">
    <property type="entry name" value="Bacterial exopeptidase dimerisation domain"/>
    <property type="match status" value="1"/>
</dbReference>
<dbReference type="AlphaFoldDB" id="A0A4Y9ADB6"/>
<evidence type="ECO:0000256" key="5">
    <source>
        <dbReference type="ARBA" id="ARBA00011921"/>
    </source>
</evidence>
<reference evidence="17 18" key="1">
    <citation type="submission" date="2019-03" db="EMBL/GenBank/DDBJ databases">
        <title>Genome sequence of Lentibacillus salicampi ATCC BAA-719.</title>
        <authorList>
            <person name="Maclea K.S."/>
            <person name="Simoes Junior M."/>
        </authorList>
    </citation>
    <scope>NUCLEOTIDE SEQUENCE [LARGE SCALE GENOMIC DNA]</scope>
    <source>
        <strain evidence="17 18">ATCC BAA-719</strain>
    </source>
</reference>
<feature type="domain" description="Peptidase M20 dimerisation" evidence="16">
    <location>
        <begin position="173"/>
        <end position="282"/>
    </location>
</feature>
<organism evidence="17 18">
    <name type="scientific">Lentibacillus salicampi</name>
    <dbReference type="NCBI Taxonomy" id="175306"/>
    <lineage>
        <taxon>Bacteria</taxon>
        <taxon>Bacillati</taxon>
        <taxon>Bacillota</taxon>
        <taxon>Bacilli</taxon>
        <taxon>Bacillales</taxon>
        <taxon>Bacillaceae</taxon>
        <taxon>Lentibacillus</taxon>
    </lineage>
</organism>
<evidence type="ECO:0000313" key="17">
    <source>
        <dbReference type="EMBL" id="TFJ92371.1"/>
    </source>
</evidence>
<evidence type="ECO:0000256" key="15">
    <source>
        <dbReference type="SAM" id="Coils"/>
    </source>
</evidence>
<evidence type="ECO:0000256" key="12">
    <source>
        <dbReference type="ARBA" id="ARBA00023154"/>
    </source>
</evidence>
<accession>A0A4Y9ADB6</accession>
<dbReference type="GO" id="GO:0009014">
    <property type="term" value="F:succinyl-diaminopimelate desuccinylase activity"/>
    <property type="evidence" value="ECO:0007669"/>
    <property type="project" value="UniProtKB-EC"/>
</dbReference>
<evidence type="ECO:0000256" key="2">
    <source>
        <dbReference type="ARBA" id="ARBA00001947"/>
    </source>
</evidence>
<evidence type="ECO:0000256" key="6">
    <source>
        <dbReference type="ARBA" id="ARBA00016853"/>
    </source>
</evidence>
<evidence type="ECO:0000256" key="14">
    <source>
        <dbReference type="ARBA" id="ARBA00051301"/>
    </source>
</evidence>
<dbReference type="PANTHER" id="PTHR43808:SF8">
    <property type="entry name" value="PEPTIDASE M20 DIMERISATION DOMAIN-CONTAINING PROTEIN"/>
    <property type="match status" value="1"/>
</dbReference>
<evidence type="ECO:0000256" key="4">
    <source>
        <dbReference type="ARBA" id="ARBA00006247"/>
    </source>
</evidence>
<dbReference type="GO" id="GO:0046872">
    <property type="term" value="F:metal ion binding"/>
    <property type="evidence" value="ECO:0007669"/>
    <property type="project" value="UniProtKB-KW"/>
</dbReference>